<dbReference type="Proteomes" id="UP000438476">
    <property type="component" value="Unassembled WGS sequence"/>
</dbReference>
<gene>
    <name evidence="1" type="ORF">GRI91_00400</name>
</gene>
<dbReference type="AlphaFoldDB" id="A0A6I4T2L0"/>
<sequence length="614" mass="66593">MTISSATFSRRATLSLLGAGASLSILPGCMRQSAGNLVSAPPASADALLDDVAWNLLQHMPTSATAMGVDKGEHAALRSQLSDASPSGQAALAATLRQDLARVRAVDREALDPVTRTSFDVIDSCYSTSLDGFALPYGDVSVGGWRNAPYVVIQNVGAYIDLPRFMDADHPVRDRSDAEAYIARLEQIPAVLQGELVRISAAREMGVVPPAFLLDKAIPQMERTLADAQAGGSLVDSIADRTQNIPGNWSAQAAALASGPIADALAAQLAELKRQRSLATQDAGMWAQPGGDEWYDWALRASTTTQMSADEIHAVGLEQLAEIHGEMEPILRDLGYTEGPVGTRMTALAEDPRFKFAEGDPGRAQIMEFIKERIDWITAQMPRAFNTLVDPNLEVRRLPPAEEPGAPTAYGGAGSKDGTIPGKMWINLRTTDLHRRYTLPTLVHHETIPGHVWQGEYANQLPLIRSILAFNAYSEGWALYAEKLADELGAYAEHPAWKLGYLQDQAFRACRLVVDTGLHAKRWTREEGIRFFVERNGDSPEEIISEVERYCSWPGQACGYKIGQNEILRQRALAAETMGSAYDIKGFNDAVVLGGNVPLDVLAKNVGRYIASAG</sequence>
<dbReference type="PANTHER" id="PTHR33361">
    <property type="entry name" value="GLR0591 PROTEIN"/>
    <property type="match status" value="1"/>
</dbReference>
<accession>A0A6I4T2L0</accession>
<dbReference type="InterPro" id="IPR006311">
    <property type="entry name" value="TAT_signal"/>
</dbReference>
<organism evidence="1 2">
    <name type="scientific">Altericroceibacterium endophyticum</name>
    <dbReference type="NCBI Taxonomy" id="1808508"/>
    <lineage>
        <taxon>Bacteria</taxon>
        <taxon>Pseudomonadati</taxon>
        <taxon>Pseudomonadota</taxon>
        <taxon>Alphaproteobacteria</taxon>
        <taxon>Sphingomonadales</taxon>
        <taxon>Erythrobacteraceae</taxon>
        <taxon>Altericroceibacterium</taxon>
    </lineage>
</organism>
<dbReference type="EMBL" id="WTYT01000001">
    <property type="protein sequence ID" value="MXO64220.1"/>
    <property type="molecule type" value="Genomic_DNA"/>
</dbReference>
<protein>
    <submittedName>
        <fullName evidence="1">DUF885 family protein</fullName>
    </submittedName>
</protein>
<dbReference type="OrthoDB" id="9763405at2"/>
<comment type="caution">
    <text evidence="1">The sequence shown here is derived from an EMBL/GenBank/DDBJ whole genome shotgun (WGS) entry which is preliminary data.</text>
</comment>
<dbReference type="PROSITE" id="PS51318">
    <property type="entry name" value="TAT"/>
    <property type="match status" value="1"/>
</dbReference>
<proteinExistence type="predicted"/>
<dbReference type="PANTHER" id="PTHR33361:SF2">
    <property type="entry name" value="DUF885 DOMAIN-CONTAINING PROTEIN"/>
    <property type="match status" value="1"/>
</dbReference>
<dbReference type="InterPro" id="IPR010281">
    <property type="entry name" value="DUF885"/>
</dbReference>
<evidence type="ECO:0000313" key="1">
    <source>
        <dbReference type="EMBL" id="MXO64220.1"/>
    </source>
</evidence>
<keyword evidence="2" id="KW-1185">Reference proteome</keyword>
<evidence type="ECO:0000313" key="2">
    <source>
        <dbReference type="Proteomes" id="UP000438476"/>
    </source>
</evidence>
<name>A0A6I4T2L0_9SPHN</name>
<reference evidence="1 2" key="1">
    <citation type="submission" date="2019-12" db="EMBL/GenBank/DDBJ databases">
        <title>Genomic-based taxomic classification of the family Erythrobacteraceae.</title>
        <authorList>
            <person name="Xu L."/>
        </authorList>
    </citation>
    <scope>NUCLEOTIDE SEQUENCE [LARGE SCALE GENOMIC DNA]</scope>
    <source>
        <strain evidence="1 2">LMG 29518</strain>
    </source>
</reference>
<dbReference type="RefSeq" id="WP_160734675.1">
    <property type="nucleotide sequence ID" value="NZ_WTYT01000001.1"/>
</dbReference>
<dbReference type="Pfam" id="PF05960">
    <property type="entry name" value="DUF885"/>
    <property type="match status" value="1"/>
</dbReference>